<dbReference type="RefSeq" id="XP_015519235.1">
    <property type="nucleotide sequence ID" value="XM_015663749.2"/>
</dbReference>
<reference evidence="2" key="1">
    <citation type="submission" date="2025-08" db="UniProtKB">
        <authorList>
            <consortium name="RefSeq"/>
        </authorList>
    </citation>
    <scope>IDENTIFICATION</scope>
    <source>
        <tissue evidence="2">Thorax and Abdomen</tissue>
    </source>
</reference>
<dbReference type="AlphaFoldDB" id="A0A6J0BY10"/>
<evidence type="ECO:0000313" key="1">
    <source>
        <dbReference type="Proteomes" id="UP000829291"/>
    </source>
</evidence>
<dbReference type="KEGG" id="nlo:107223903"/>
<dbReference type="OrthoDB" id="8176390at2759"/>
<keyword evidence="1" id="KW-1185">Reference proteome</keyword>
<dbReference type="InParanoid" id="A0A6J0BY10"/>
<dbReference type="Proteomes" id="UP000829291">
    <property type="component" value="Chromosome 1"/>
</dbReference>
<evidence type="ECO:0000313" key="2">
    <source>
        <dbReference type="RefSeq" id="XP_015519235.1"/>
    </source>
</evidence>
<sequence length="350" mass="39454">MVENNDLKSESIMNLANVKLITEGKKLLDETTLSIQLEIKTSFEHLIGVLKSREKQLLRQVEAVHVQQLSLIQSNLDLVSCKPLVNIDLSSRYDIESQILHLGKLKVFGKNCMSVKDTEPYKVQEYQDADKDHESFNKSIKSDDNIREVVEKQIEFEANVSACDENTQTYNNGMLNCSCNSSLNSSSGSENKSNDEFSTLSMSNCTVIDKRLFLSNNESSPEAGSTEPDSLLDLTNENSRIDIPNDLVSSGDSKELYSKNITCDNVTNINFYKDVNANKGQGFLSKHSVSSCEPDRSRQIRRDSGEHPKQIQQWLQQILVETETEPMVHEIEQFSEISKARLSGQFPLET</sequence>
<name>A0A6J0BY10_NEOLC</name>
<organism evidence="2">
    <name type="scientific">Neodiprion lecontei</name>
    <name type="common">Redheaded pine sawfly</name>
    <dbReference type="NCBI Taxonomy" id="441921"/>
    <lineage>
        <taxon>Eukaryota</taxon>
        <taxon>Metazoa</taxon>
        <taxon>Ecdysozoa</taxon>
        <taxon>Arthropoda</taxon>
        <taxon>Hexapoda</taxon>
        <taxon>Insecta</taxon>
        <taxon>Pterygota</taxon>
        <taxon>Neoptera</taxon>
        <taxon>Endopterygota</taxon>
        <taxon>Hymenoptera</taxon>
        <taxon>Tenthredinoidea</taxon>
        <taxon>Diprionidae</taxon>
        <taxon>Diprioninae</taxon>
        <taxon>Neodiprion</taxon>
    </lineage>
</organism>
<protein>
    <submittedName>
        <fullName evidence="2">Uncharacterized protein LOC107223903</fullName>
    </submittedName>
</protein>
<dbReference type="GeneID" id="107223903"/>
<accession>A0A6J0BY10</accession>
<gene>
    <name evidence="2" type="primary">LOC107223903</name>
</gene>
<proteinExistence type="predicted"/>